<keyword evidence="3" id="KW-1185">Reference proteome</keyword>
<evidence type="ECO:0000313" key="2">
    <source>
        <dbReference type="EMBL" id="KEO85263.1"/>
    </source>
</evidence>
<feature type="domain" description="DUF6884" evidence="1">
    <location>
        <begin position="21"/>
        <end position="144"/>
    </location>
</feature>
<sequence length="159" mass="17732">MKRVCITPCGAKKIWDKDPEAGATRAQDVYIGAFAKASQRYAEAFFDRWIVLSAKHGVLFPDDRLTENYDVSFTSDPSSVITVARLREQWLARGLGDAEEVVVLGGKKYAVAVEKLFAGWEISPRISLPLQGAKGIGYMLQRLNQAVRQQCELQQLGNR</sequence>
<dbReference type="EMBL" id="JMIR01000001">
    <property type="protein sequence ID" value="KEO85263.1"/>
    <property type="molecule type" value="Genomic_DNA"/>
</dbReference>
<organism evidence="2 3">
    <name type="scientific">Tumebacillus flagellatus</name>
    <dbReference type="NCBI Taxonomy" id="1157490"/>
    <lineage>
        <taxon>Bacteria</taxon>
        <taxon>Bacillati</taxon>
        <taxon>Bacillota</taxon>
        <taxon>Bacilli</taxon>
        <taxon>Bacillales</taxon>
        <taxon>Alicyclobacillaceae</taxon>
        <taxon>Tumebacillus</taxon>
    </lineage>
</organism>
<proteinExistence type="predicted"/>
<protein>
    <recommendedName>
        <fullName evidence="1">DUF6884 domain-containing protein</fullName>
    </recommendedName>
</protein>
<accession>A0A074LYY0</accession>
<comment type="caution">
    <text evidence="2">The sequence shown here is derived from an EMBL/GenBank/DDBJ whole genome shotgun (WGS) entry which is preliminary data.</text>
</comment>
<gene>
    <name evidence="2" type="ORF">EL26_01510</name>
</gene>
<dbReference type="eggNOG" id="COG4637">
    <property type="taxonomic scope" value="Bacteria"/>
</dbReference>
<dbReference type="Pfam" id="PF21818">
    <property type="entry name" value="DUF6884"/>
    <property type="match status" value="1"/>
</dbReference>
<dbReference type="RefSeq" id="WP_038083592.1">
    <property type="nucleotide sequence ID" value="NZ_JMIR01000001.1"/>
</dbReference>
<dbReference type="Proteomes" id="UP000027931">
    <property type="component" value="Unassembled WGS sequence"/>
</dbReference>
<dbReference type="OrthoDB" id="2364857at2"/>
<dbReference type="AlphaFoldDB" id="A0A074LYY0"/>
<dbReference type="STRING" id="1157490.EL26_01510"/>
<evidence type="ECO:0000259" key="1">
    <source>
        <dbReference type="Pfam" id="PF21818"/>
    </source>
</evidence>
<dbReference type="InterPro" id="IPR049251">
    <property type="entry name" value="DUF6884"/>
</dbReference>
<name>A0A074LYY0_9BACL</name>
<reference evidence="2 3" key="1">
    <citation type="journal article" date="2013" name="Int. J. Syst. Evol. Microbiol.">
        <title>Tumebacillus flagellatus sp. nov., an alpha-amylase/pullulanase-producing bacterium isolated from cassava wastewater.</title>
        <authorList>
            <person name="Wang Q."/>
            <person name="Xie N."/>
            <person name="Qin Y."/>
            <person name="Shen N."/>
            <person name="Zhu J."/>
            <person name="Mi H."/>
            <person name="Huang R."/>
        </authorList>
    </citation>
    <scope>NUCLEOTIDE SEQUENCE [LARGE SCALE GENOMIC DNA]</scope>
    <source>
        <strain evidence="2 3">GST4</strain>
    </source>
</reference>
<evidence type="ECO:0000313" key="3">
    <source>
        <dbReference type="Proteomes" id="UP000027931"/>
    </source>
</evidence>